<name>A0A810QLH3_9FIRM</name>
<keyword evidence="2" id="KW-1185">Reference proteome</keyword>
<dbReference type="SUPFAM" id="SSF102462">
    <property type="entry name" value="Peptidyl-tRNA hydrolase II"/>
    <property type="match status" value="1"/>
</dbReference>
<dbReference type="InterPro" id="IPR018988">
    <property type="entry name" value="DUF2000"/>
</dbReference>
<gene>
    <name evidence="1" type="ORF">MM59RIKEN_24920</name>
</gene>
<dbReference type="RefSeq" id="WP_187030460.1">
    <property type="nucleotide sequence ID" value="NZ_AP023420.1"/>
</dbReference>
<sequence length="140" mass="15340">MDYQNEKCVMVMDEQLPVGMLANTAAILGITLGQKLPEVVGDDVVDQSGQTHLGIIAFPVPILKRSREGIRELLEKLRQPEFQGVVAVDFSELAQGCKTYCDYITKMGNTPETDLSYLGLAICGSKRLVNQLTGSLPLLR</sequence>
<protein>
    <recommendedName>
        <fullName evidence="3">DUF2000 domain-containing protein</fullName>
    </recommendedName>
</protein>
<dbReference type="InterPro" id="IPR017021">
    <property type="entry name" value="UCP033763"/>
</dbReference>
<dbReference type="PIRSF" id="PIRSF033736">
    <property type="entry name" value="UCP033763"/>
    <property type="match status" value="1"/>
</dbReference>
<dbReference type="Proteomes" id="UP000679848">
    <property type="component" value="Chromosome"/>
</dbReference>
<dbReference type="InterPro" id="IPR023476">
    <property type="entry name" value="Pep_tRNA_hydro_II_dom_sf"/>
</dbReference>
<organism evidence="1 2">
    <name type="scientific">Pusillibacter faecalis</name>
    <dbReference type="NCBI Taxonomy" id="2714358"/>
    <lineage>
        <taxon>Bacteria</taxon>
        <taxon>Bacillati</taxon>
        <taxon>Bacillota</taxon>
        <taxon>Clostridia</taxon>
        <taxon>Eubacteriales</taxon>
        <taxon>Oscillospiraceae</taxon>
        <taxon>Pusillibacter</taxon>
    </lineage>
</organism>
<accession>A0A810QLH3</accession>
<dbReference type="Gene3D" id="3.40.1490.10">
    <property type="entry name" value="Bit1"/>
    <property type="match status" value="1"/>
</dbReference>
<evidence type="ECO:0000313" key="2">
    <source>
        <dbReference type="Proteomes" id="UP000679848"/>
    </source>
</evidence>
<dbReference type="KEGG" id="pfaa:MM59RIKEN_24920"/>
<dbReference type="Pfam" id="PF09391">
    <property type="entry name" value="DUF2000"/>
    <property type="match status" value="1"/>
</dbReference>
<evidence type="ECO:0008006" key="3">
    <source>
        <dbReference type="Google" id="ProtNLM"/>
    </source>
</evidence>
<dbReference type="EMBL" id="AP023420">
    <property type="protein sequence ID" value="BCK85173.1"/>
    <property type="molecule type" value="Genomic_DNA"/>
</dbReference>
<reference evidence="1" key="1">
    <citation type="submission" date="2020-09" db="EMBL/GenBank/DDBJ databases">
        <title>New species isolated from human feces.</title>
        <authorList>
            <person name="Kitahara M."/>
            <person name="Shigeno Y."/>
            <person name="Shime M."/>
            <person name="Matsumoto Y."/>
            <person name="Nakamura S."/>
            <person name="Motooka D."/>
            <person name="Fukuoka S."/>
            <person name="Nishikawa H."/>
            <person name="Benno Y."/>
        </authorList>
    </citation>
    <scope>NUCLEOTIDE SEQUENCE</scope>
    <source>
        <strain evidence="1">MM59</strain>
    </source>
</reference>
<proteinExistence type="predicted"/>
<dbReference type="AlphaFoldDB" id="A0A810QLH3"/>
<evidence type="ECO:0000313" key="1">
    <source>
        <dbReference type="EMBL" id="BCK85173.1"/>
    </source>
</evidence>